<dbReference type="CDD" id="cd07381">
    <property type="entry name" value="MPP_CapA"/>
    <property type="match status" value="1"/>
</dbReference>
<evidence type="ECO:0000313" key="3">
    <source>
        <dbReference type="Proteomes" id="UP000308444"/>
    </source>
</evidence>
<organism evidence="2 3">
    <name type="scientific">Bacillus cereus</name>
    <dbReference type="NCBI Taxonomy" id="1396"/>
    <lineage>
        <taxon>Bacteria</taxon>
        <taxon>Bacillati</taxon>
        <taxon>Bacillota</taxon>
        <taxon>Bacilli</taxon>
        <taxon>Bacillales</taxon>
        <taxon>Bacillaceae</taxon>
        <taxon>Bacillus</taxon>
        <taxon>Bacillus cereus group</taxon>
    </lineage>
</organism>
<evidence type="ECO:0000313" key="2">
    <source>
        <dbReference type="EMBL" id="TKJ01297.1"/>
    </source>
</evidence>
<evidence type="ECO:0000256" key="1">
    <source>
        <dbReference type="ARBA" id="ARBA00005662"/>
    </source>
</evidence>
<reference evidence="2 3" key="1">
    <citation type="journal article" date="2019" name="Environ. Microbiol.">
        <title>An active ?-lactamase is a part of an orchestrated cell wall stress resistance network of Bacillus subtilis and related rhizosphere species.</title>
        <authorList>
            <person name="Bucher T."/>
            <person name="Keren-Paz A."/>
            <person name="Hausser J."/>
            <person name="Olender T."/>
            <person name="Cytryn E."/>
            <person name="Kolodkin-Gal I."/>
        </authorList>
    </citation>
    <scope>NUCLEOTIDE SEQUENCE [LARGE SCALE GENOMIC DNA]</scope>
    <source>
        <strain evidence="2 3">I32</strain>
    </source>
</reference>
<dbReference type="RefSeq" id="WP_137050279.1">
    <property type="nucleotide sequence ID" value="NZ_SZOE01000241.1"/>
</dbReference>
<dbReference type="Gene3D" id="3.60.21.10">
    <property type="match status" value="1"/>
</dbReference>
<dbReference type="PANTHER" id="PTHR33393:SF13">
    <property type="entry name" value="PGA BIOSYNTHESIS PROTEIN CAPA"/>
    <property type="match status" value="1"/>
</dbReference>
<dbReference type="InterPro" id="IPR029052">
    <property type="entry name" value="Metallo-depent_PP-like"/>
</dbReference>
<protein>
    <submittedName>
        <fullName evidence="2">CapA family protein</fullName>
    </submittedName>
</protein>
<dbReference type="Proteomes" id="UP000308444">
    <property type="component" value="Unassembled WGS sequence"/>
</dbReference>
<accession>A0A9X9EVN7</accession>
<proteinExistence type="inferred from homology"/>
<sequence length="396" mass="44850">MKKKLTFKEMLLIFSKRTKKKNTFYIIILLPIITVLLIGIPLLERKQVIEKTQSDKGKTLTMTLVGDVMMGRNIKKVTDNYGLDYVFRYVSPYFKNSDYVSGNFENPVLLEEKENYEKADKHIYLDAQKETVNAVKEAGFTILNLANNHMTDYGPKGLTDTLKVFQEQKLDHVGAGKNLTDAKNIAYQNLKGVRVATLGFTDAYVENSIATKEQPGVLSMNPDVLFEQIGKAKDPKMGNADLVVVNAHWGEEYDTQSNPRQKALAKAMVDAGADIIVGHHPHVLQSFEVYKNSIIFYSLGNFVFDQGWTRTKDSALVQYQLQSNGTATLGVIPLKIKEGTPRPVTEGLDSERIYRQLTKEVSNDSLWKKHDNKLEISLDHTHIINRMKNREMQGTK</sequence>
<comment type="similarity">
    <text evidence="1">Belongs to the CapA family.</text>
</comment>
<comment type="caution">
    <text evidence="2">The sequence shown here is derived from an EMBL/GenBank/DDBJ whole genome shotgun (WGS) entry which is preliminary data.</text>
</comment>
<dbReference type="SUPFAM" id="SSF56300">
    <property type="entry name" value="Metallo-dependent phosphatases"/>
    <property type="match status" value="1"/>
</dbReference>
<dbReference type="InterPro" id="IPR052169">
    <property type="entry name" value="CW_Biosynth-Accessory"/>
</dbReference>
<dbReference type="InterPro" id="IPR019079">
    <property type="entry name" value="Capsule_synth_CapA"/>
</dbReference>
<dbReference type="Pfam" id="PF09587">
    <property type="entry name" value="PGA_cap"/>
    <property type="match status" value="1"/>
</dbReference>
<gene>
    <name evidence="2" type="ORF">FC695_19460</name>
</gene>
<name>A0A9X9EVN7_BACCE</name>
<dbReference type="SMART" id="SM00854">
    <property type="entry name" value="PGA_cap"/>
    <property type="match status" value="1"/>
</dbReference>
<dbReference type="PANTHER" id="PTHR33393">
    <property type="entry name" value="POLYGLUTAMINE SYNTHESIS ACCESSORY PROTEIN RV0574C-RELATED"/>
    <property type="match status" value="1"/>
</dbReference>
<dbReference type="AlphaFoldDB" id="A0A9X9EVN7"/>
<dbReference type="EMBL" id="SZOH01001354">
    <property type="protein sequence ID" value="TKJ01297.1"/>
    <property type="molecule type" value="Genomic_DNA"/>
</dbReference>